<evidence type="ECO:0000313" key="1">
    <source>
        <dbReference type="EMBL" id="KAF5195711.1"/>
    </source>
</evidence>
<accession>A0A7J6WED2</accession>
<name>A0A7J6WED2_THATH</name>
<dbReference type="AlphaFoldDB" id="A0A7J6WED2"/>
<proteinExistence type="predicted"/>
<keyword evidence="2" id="KW-1185">Reference proteome</keyword>
<reference evidence="1 2" key="1">
    <citation type="submission" date="2020-06" db="EMBL/GenBank/DDBJ databases">
        <title>Transcriptomic and genomic resources for Thalictrum thalictroides and T. hernandezii: Facilitating candidate gene discovery in an emerging model plant lineage.</title>
        <authorList>
            <person name="Arias T."/>
            <person name="Riano-Pachon D.M."/>
            <person name="Di Stilio V.S."/>
        </authorList>
    </citation>
    <scope>NUCLEOTIDE SEQUENCE [LARGE SCALE GENOMIC DNA]</scope>
    <source>
        <strain evidence="2">cv. WT478/WT964</strain>
        <tissue evidence="1">Leaves</tissue>
    </source>
</reference>
<comment type="caution">
    <text evidence="1">The sequence shown here is derived from an EMBL/GenBank/DDBJ whole genome shotgun (WGS) entry which is preliminary data.</text>
</comment>
<gene>
    <name evidence="1" type="ORF">FRX31_014702</name>
</gene>
<dbReference type="Proteomes" id="UP000554482">
    <property type="component" value="Unassembled WGS sequence"/>
</dbReference>
<protein>
    <submittedName>
        <fullName evidence="1">Uncharacterized protein</fullName>
    </submittedName>
</protein>
<evidence type="ECO:0000313" key="2">
    <source>
        <dbReference type="Proteomes" id="UP000554482"/>
    </source>
</evidence>
<organism evidence="1 2">
    <name type="scientific">Thalictrum thalictroides</name>
    <name type="common">Rue-anemone</name>
    <name type="synonym">Anemone thalictroides</name>
    <dbReference type="NCBI Taxonomy" id="46969"/>
    <lineage>
        <taxon>Eukaryota</taxon>
        <taxon>Viridiplantae</taxon>
        <taxon>Streptophyta</taxon>
        <taxon>Embryophyta</taxon>
        <taxon>Tracheophyta</taxon>
        <taxon>Spermatophyta</taxon>
        <taxon>Magnoliopsida</taxon>
        <taxon>Ranunculales</taxon>
        <taxon>Ranunculaceae</taxon>
        <taxon>Thalictroideae</taxon>
        <taxon>Thalictrum</taxon>
    </lineage>
</organism>
<sequence length="189" mass="21811">MDIEHFIDDRSNVFSSTKSISKGKSLIGETQGGIPIEDMQISLQNPSDEIGMSQNPSSHNPLLHSNIHPQNSVLLHVNHRKEPLNLFPSSQECMEPYRVVWILEMPLADMLRHRRKSLYEMLEKAKKYIQYKERKLDCTLRNVMDRVKIVTMAAQSPNMTEEDLNGSMADLEVMEAWTTSLIKMWQRIG</sequence>
<dbReference type="EMBL" id="JABWDY010016966">
    <property type="protein sequence ID" value="KAF5195711.1"/>
    <property type="molecule type" value="Genomic_DNA"/>
</dbReference>